<dbReference type="AlphaFoldDB" id="A0A543CG97"/>
<keyword evidence="3" id="KW-1185">Reference proteome</keyword>
<accession>A0A543CG97</accession>
<name>A0A543CG97_9ACTN</name>
<protein>
    <submittedName>
        <fullName evidence="2">KTSC domain-containing protein</fullName>
    </submittedName>
</protein>
<proteinExistence type="predicted"/>
<evidence type="ECO:0000313" key="2">
    <source>
        <dbReference type="EMBL" id="TQL96133.1"/>
    </source>
</evidence>
<sequence length="71" mass="8026">MVLTPISSSHLLAAGYDSTTRTLSVQFKGGEIYQYFEVPGSIYEEMVRAQPHPWSAVNRTLRAGYAYRRLS</sequence>
<evidence type="ECO:0000313" key="3">
    <source>
        <dbReference type="Proteomes" id="UP000316096"/>
    </source>
</evidence>
<dbReference type="RefSeq" id="WP_281286324.1">
    <property type="nucleotide sequence ID" value="NZ_VFOZ01000001.1"/>
</dbReference>
<evidence type="ECO:0000259" key="1">
    <source>
        <dbReference type="Pfam" id="PF13619"/>
    </source>
</evidence>
<dbReference type="Proteomes" id="UP000316096">
    <property type="component" value="Unassembled WGS sequence"/>
</dbReference>
<dbReference type="InterPro" id="IPR025309">
    <property type="entry name" value="KTSC_dom"/>
</dbReference>
<dbReference type="EMBL" id="VFOZ01000001">
    <property type="protein sequence ID" value="TQL96133.1"/>
    <property type="molecule type" value="Genomic_DNA"/>
</dbReference>
<feature type="domain" description="KTSC" evidence="1">
    <location>
        <begin position="7"/>
        <end position="50"/>
    </location>
</feature>
<organism evidence="2 3">
    <name type="scientific">Actinoallomurus bryophytorum</name>
    <dbReference type="NCBI Taxonomy" id="1490222"/>
    <lineage>
        <taxon>Bacteria</taxon>
        <taxon>Bacillati</taxon>
        <taxon>Actinomycetota</taxon>
        <taxon>Actinomycetes</taxon>
        <taxon>Streptosporangiales</taxon>
        <taxon>Thermomonosporaceae</taxon>
        <taxon>Actinoallomurus</taxon>
    </lineage>
</organism>
<gene>
    <name evidence="2" type="ORF">FB559_1654</name>
</gene>
<comment type="caution">
    <text evidence="2">The sequence shown here is derived from an EMBL/GenBank/DDBJ whole genome shotgun (WGS) entry which is preliminary data.</text>
</comment>
<reference evidence="2 3" key="1">
    <citation type="submission" date="2019-06" db="EMBL/GenBank/DDBJ databases">
        <title>Sequencing the genomes of 1000 actinobacteria strains.</title>
        <authorList>
            <person name="Klenk H.-P."/>
        </authorList>
    </citation>
    <scope>NUCLEOTIDE SEQUENCE [LARGE SCALE GENOMIC DNA]</scope>
    <source>
        <strain evidence="2 3">DSM 102200</strain>
    </source>
</reference>
<dbReference type="Pfam" id="PF13619">
    <property type="entry name" value="KTSC"/>
    <property type="match status" value="1"/>
</dbReference>